<dbReference type="GeneID" id="59263506"/>
<comment type="caution">
    <text evidence="1">The sequence shown here is derived from an EMBL/GenBank/DDBJ whole genome shotgun (WGS) entry which is preliminary data.</text>
</comment>
<evidence type="ECO:0000313" key="2">
    <source>
        <dbReference type="Proteomes" id="UP000531561"/>
    </source>
</evidence>
<protein>
    <submittedName>
        <fullName evidence="1">Uncharacterized protein</fullName>
    </submittedName>
</protein>
<keyword evidence="2" id="KW-1185">Reference proteome</keyword>
<dbReference type="EMBL" id="JABFCT010000013">
    <property type="protein sequence ID" value="KAF5870917.1"/>
    <property type="molecule type" value="Genomic_DNA"/>
</dbReference>
<proteinExistence type="predicted"/>
<dbReference type="Proteomes" id="UP000531561">
    <property type="component" value="Unassembled WGS sequence"/>
</dbReference>
<name>A0A8H6EG10_9HELO</name>
<organism evidence="1 2">
    <name type="scientific">Botrytis fragariae</name>
    <dbReference type="NCBI Taxonomy" id="1964551"/>
    <lineage>
        <taxon>Eukaryota</taxon>
        <taxon>Fungi</taxon>
        <taxon>Dikarya</taxon>
        <taxon>Ascomycota</taxon>
        <taxon>Pezizomycotina</taxon>
        <taxon>Leotiomycetes</taxon>
        <taxon>Helotiales</taxon>
        <taxon>Sclerotiniaceae</taxon>
        <taxon>Botrytis</taxon>
    </lineage>
</organism>
<dbReference type="RefSeq" id="XP_037189864.1">
    <property type="nucleotide sequence ID" value="XM_037339814.1"/>
</dbReference>
<accession>A0A8H6EG10</accession>
<reference evidence="1 2" key="1">
    <citation type="journal article" date="2020" name="Phytopathology">
        <title>A high-quality genome resource of Botrytis fragariae, a new and rapidly spreading fungal pathogen causing strawberry gray mold in the U.S.A.</title>
        <authorList>
            <person name="Wu Y."/>
            <person name="Saski C.A."/>
            <person name="Schnabel G."/>
            <person name="Xiao S."/>
            <person name="Hu M."/>
        </authorList>
    </citation>
    <scope>NUCLEOTIDE SEQUENCE [LARGE SCALE GENOMIC DNA]</scope>
    <source>
        <strain evidence="1 2">BVB16</strain>
    </source>
</reference>
<gene>
    <name evidence="1" type="ORF">Bfra_009472</name>
</gene>
<evidence type="ECO:0000313" key="1">
    <source>
        <dbReference type="EMBL" id="KAF5870917.1"/>
    </source>
</evidence>
<dbReference type="OrthoDB" id="3548744at2759"/>
<sequence length="106" mass="11963">MTHNPSPHISLSTAFFTASFPASRITQSSVHRYILRFAISAQKFICSCSEKSCERKYKNEAEMVIPVTNCTFEASKWSADVIPVLLSPRRFTEFVEISHSMLVACI</sequence>
<dbReference type="AlphaFoldDB" id="A0A8H6EG10"/>